<evidence type="ECO:0000256" key="1">
    <source>
        <dbReference type="SAM" id="MobiDB-lite"/>
    </source>
</evidence>
<protein>
    <submittedName>
        <fullName evidence="2">Uncharacterized protein</fullName>
    </submittedName>
</protein>
<feature type="compositionally biased region" description="Polar residues" evidence="1">
    <location>
        <begin position="11"/>
        <end position="20"/>
    </location>
</feature>
<dbReference type="AlphaFoldDB" id="A0A9P9KZ24"/>
<keyword evidence="3" id="KW-1185">Reference proteome</keyword>
<name>A0A9P9KZ24_FUSSL</name>
<organism evidence="2 3">
    <name type="scientific">Fusarium solani</name>
    <name type="common">Filamentous fungus</name>
    <dbReference type="NCBI Taxonomy" id="169388"/>
    <lineage>
        <taxon>Eukaryota</taxon>
        <taxon>Fungi</taxon>
        <taxon>Dikarya</taxon>
        <taxon>Ascomycota</taxon>
        <taxon>Pezizomycotina</taxon>
        <taxon>Sordariomycetes</taxon>
        <taxon>Hypocreomycetidae</taxon>
        <taxon>Hypocreales</taxon>
        <taxon>Nectriaceae</taxon>
        <taxon>Fusarium</taxon>
        <taxon>Fusarium solani species complex</taxon>
    </lineage>
</organism>
<feature type="region of interest" description="Disordered" evidence="1">
    <location>
        <begin position="37"/>
        <end position="75"/>
    </location>
</feature>
<gene>
    <name evidence="2" type="ORF">B0J15DRAFT_205141</name>
</gene>
<dbReference type="Proteomes" id="UP000736672">
    <property type="component" value="Unassembled WGS sequence"/>
</dbReference>
<evidence type="ECO:0000313" key="2">
    <source>
        <dbReference type="EMBL" id="KAH7271171.1"/>
    </source>
</evidence>
<feature type="region of interest" description="Disordered" evidence="1">
    <location>
        <begin position="1"/>
        <end position="20"/>
    </location>
</feature>
<proteinExistence type="predicted"/>
<sequence>MFQRAPVLSRLSRTNPSSPSIQPLFSAAHLDPARAVSDAKQVGRVSASKTRHRRASDRASCPQLPADPPAVSYSGTERDNIITRRAKANSLVVSGSPNTPFMLFPGRYRQPSIVRRHVWLALPSGRHHSRSLSRSKHELFVRQVLGCELVCPSCSVGVHLQRQGGLLPASLFGTDAENLCMSGVHHHQRRAAGTGSLHIDVTSRTEATDPSLSLFSLCEMPWLAFVGRGRAVVILLRLPCRTRLCQGGACKPNQLCTNLHFCHQLLSRLHTNPEMA</sequence>
<dbReference type="EMBL" id="JAGTJS010000004">
    <property type="protein sequence ID" value="KAH7271171.1"/>
    <property type="molecule type" value="Genomic_DNA"/>
</dbReference>
<reference evidence="2" key="1">
    <citation type="journal article" date="2021" name="Nat. Commun.">
        <title>Genetic determinants of endophytism in the Arabidopsis root mycobiome.</title>
        <authorList>
            <person name="Mesny F."/>
            <person name="Miyauchi S."/>
            <person name="Thiergart T."/>
            <person name="Pickel B."/>
            <person name="Atanasova L."/>
            <person name="Karlsson M."/>
            <person name="Huettel B."/>
            <person name="Barry K.W."/>
            <person name="Haridas S."/>
            <person name="Chen C."/>
            <person name="Bauer D."/>
            <person name="Andreopoulos W."/>
            <person name="Pangilinan J."/>
            <person name="LaButti K."/>
            <person name="Riley R."/>
            <person name="Lipzen A."/>
            <person name="Clum A."/>
            <person name="Drula E."/>
            <person name="Henrissat B."/>
            <person name="Kohler A."/>
            <person name="Grigoriev I.V."/>
            <person name="Martin F.M."/>
            <person name="Hacquard S."/>
        </authorList>
    </citation>
    <scope>NUCLEOTIDE SEQUENCE</scope>
    <source>
        <strain evidence="2">FSSC 5 MPI-SDFR-AT-0091</strain>
    </source>
</reference>
<comment type="caution">
    <text evidence="2">The sequence shown here is derived from an EMBL/GenBank/DDBJ whole genome shotgun (WGS) entry which is preliminary data.</text>
</comment>
<accession>A0A9P9KZ24</accession>
<evidence type="ECO:0000313" key="3">
    <source>
        <dbReference type="Proteomes" id="UP000736672"/>
    </source>
</evidence>